<evidence type="ECO:0008006" key="10">
    <source>
        <dbReference type="Google" id="ProtNLM"/>
    </source>
</evidence>
<reference evidence="8" key="1">
    <citation type="journal article" date="2014" name="Int. J. Syst. Evol. Microbiol.">
        <title>Complete genome sequence of Corynebacterium casei LMG S-19264T (=DSM 44701T), isolated from a smear-ripened cheese.</title>
        <authorList>
            <consortium name="US DOE Joint Genome Institute (JGI-PGF)"/>
            <person name="Walter F."/>
            <person name="Albersmeier A."/>
            <person name="Kalinowski J."/>
            <person name="Ruckert C."/>
        </authorList>
    </citation>
    <scope>NUCLEOTIDE SEQUENCE</scope>
    <source>
        <strain evidence="8">KCTC 32437</strain>
    </source>
</reference>
<evidence type="ECO:0000256" key="1">
    <source>
        <dbReference type="ARBA" id="ARBA00022475"/>
    </source>
</evidence>
<evidence type="ECO:0000256" key="3">
    <source>
        <dbReference type="ARBA" id="ARBA00023136"/>
    </source>
</evidence>
<dbReference type="EMBL" id="BMZE01000001">
    <property type="protein sequence ID" value="GHA18796.1"/>
    <property type="molecule type" value="Genomic_DNA"/>
</dbReference>
<keyword evidence="2 7" id="KW-0732">Signal</keyword>
<dbReference type="PANTHER" id="PTHR41164">
    <property type="entry name" value="CURLI PRODUCTION ASSEMBLY/TRANSPORT COMPONENT CSGG"/>
    <property type="match status" value="1"/>
</dbReference>
<evidence type="ECO:0000313" key="9">
    <source>
        <dbReference type="Proteomes" id="UP000646579"/>
    </source>
</evidence>
<evidence type="ECO:0000256" key="7">
    <source>
        <dbReference type="SAM" id="SignalP"/>
    </source>
</evidence>
<dbReference type="Gene3D" id="3.40.50.10610">
    <property type="entry name" value="ABC-type transport auxiliary lipoprotein component"/>
    <property type="match status" value="2"/>
</dbReference>
<keyword evidence="3" id="KW-0472">Membrane</keyword>
<dbReference type="PANTHER" id="PTHR41164:SF1">
    <property type="entry name" value="CURLI PRODUCTION ASSEMBLY_TRANSPORT COMPONENT CSGG"/>
    <property type="match status" value="1"/>
</dbReference>
<comment type="caution">
    <text evidence="8">The sequence shown here is derived from an EMBL/GenBank/DDBJ whole genome shotgun (WGS) entry which is preliminary data.</text>
</comment>
<name>A0A918S128_9HYPH</name>
<evidence type="ECO:0000256" key="6">
    <source>
        <dbReference type="SAM" id="MobiDB-lite"/>
    </source>
</evidence>
<keyword evidence="5" id="KW-0449">Lipoprotein</keyword>
<dbReference type="InterPro" id="IPR005534">
    <property type="entry name" value="Curli_assmbl/transp-comp_CsgG"/>
</dbReference>
<feature type="region of interest" description="Disordered" evidence="6">
    <location>
        <begin position="327"/>
        <end position="382"/>
    </location>
</feature>
<evidence type="ECO:0000256" key="2">
    <source>
        <dbReference type="ARBA" id="ARBA00022729"/>
    </source>
</evidence>
<organism evidence="8 9">
    <name type="scientific">Devosia pacifica</name>
    <dbReference type="NCBI Taxonomy" id="1335967"/>
    <lineage>
        <taxon>Bacteria</taxon>
        <taxon>Pseudomonadati</taxon>
        <taxon>Pseudomonadota</taxon>
        <taxon>Alphaproteobacteria</taxon>
        <taxon>Hyphomicrobiales</taxon>
        <taxon>Devosiaceae</taxon>
        <taxon>Devosia</taxon>
    </lineage>
</organism>
<evidence type="ECO:0000256" key="4">
    <source>
        <dbReference type="ARBA" id="ARBA00023139"/>
    </source>
</evidence>
<gene>
    <name evidence="8" type="ORF">GCM10007989_12650</name>
</gene>
<proteinExistence type="predicted"/>
<keyword evidence="9" id="KW-1185">Reference proteome</keyword>
<sequence length="382" mass="40298">MSKTLFLGQVLKAAVLLGAAAALAGCSSHTLGRDPLMGGLEAPVISPVSKQNYELRTVPPPKERVTVAVYDFPDLTGQFREAANFQTSSRAVTQGGSTILIKALQDASERRWFTVLDRAALDNLLKERQIVTEMRRIYRGEEVINASALPPLAHAGIILEGGIIGYDTNAMTGGAGARYLGIGGDTKWTQDVVTVTLRAVSTATSEVLASVTVHKMLASQSLQGGIFQYASLDSIIEAEAGVTQNEPKQIAVQQAIEKAVLALIVEGAELDIWQFGDREAGERLVEAYRQEKYGVNITAQAYAPVPPVTRNATDVVETRPLPVAMARRPAPPAAAPAQPTQPSPANTQSAPEAPPRPATPPPASEGEVIGSIPPVAVGLTSG</sequence>
<feature type="compositionally biased region" description="Pro residues" evidence="6">
    <location>
        <begin position="352"/>
        <end position="363"/>
    </location>
</feature>
<dbReference type="PROSITE" id="PS51257">
    <property type="entry name" value="PROKAR_LIPOPROTEIN"/>
    <property type="match status" value="1"/>
</dbReference>
<protein>
    <recommendedName>
        <fullName evidence="10">Curlin</fullName>
    </recommendedName>
</protein>
<evidence type="ECO:0000256" key="5">
    <source>
        <dbReference type="ARBA" id="ARBA00023288"/>
    </source>
</evidence>
<dbReference type="AlphaFoldDB" id="A0A918S128"/>
<keyword evidence="1" id="KW-1003">Cell membrane</keyword>
<feature type="compositionally biased region" description="Pro residues" evidence="6">
    <location>
        <begin position="329"/>
        <end position="342"/>
    </location>
</feature>
<dbReference type="RefSeq" id="WP_189424371.1">
    <property type="nucleotide sequence ID" value="NZ_BMZE01000001.1"/>
</dbReference>
<feature type="signal peptide" evidence="7">
    <location>
        <begin position="1"/>
        <end position="24"/>
    </location>
</feature>
<dbReference type="Proteomes" id="UP000646579">
    <property type="component" value="Unassembled WGS sequence"/>
</dbReference>
<reference evidence="8" key="2">
    <citation type="submission" date="2020-09" db="EMBL/GenBank/DDBJ databases">
        <authorList>
            <person name="Sun Q."/>
            <person name="Kim S."/>
        </authorList>
    </citation>
    <scope>NUCLEOTIDE SEQUENCE</scope>
    <source>
        <strain evidence="8">KCTC 32437</strain>
    </source>
</reference>
<keyword evidence="4" id="KW-0564">Palmitate</keyword>
<evidence type="ECO:0000313" key="8">
    <source>
        <dbReference type="EMBL" id="GHA18796.1"/>
    </source>
</evidence>
<feature type="chain" id="PRO_5037679929" description="Curlin" evidence="7">
    <location>
        <begin position="25"/>
        <end position="382"/>
    </location>
</feature>
<accession>A0A918S128</accession>
<dbReference type="GO" id="GO:0030288">
    <property type="term" value="C:outer membrane-bounded periplasmic space"/>
    <property type="evidence" value="ECO:0007669"/>
    <property type="project" value="InterPro"/>
</dbReference>
<dbReference type="Pfam" id="PF03783">
    <property type="entry name" value="CsgG"/>
    <property type="match status" value="1"/>
</dbReference>